<dbReference type="InterPro" id="IPR052021">
    <property type="entry name" value="Type-I_RS_S_subunit"/>
</dbReference>
<evidence type="ECO:0000256" key="2">
    <source>
        <dbReference type="ARBA" id="ARBA00022747"/>
    </source>
</evidence>
<sequence>MQVKIGDITKIRTGKLDANASSVDGVYPFFTCSKEPLRISTYSYDCECVLVAGNGDLNVKYYNGKFDAYQRTYIIEDNSDGKLFMPYLYYFMEGYVEELRKQAIGGVIKYIKLGNLTDAMIELPDVEIQKKIVDILSKIKEALYSMNRQIDMLDTLIKARFVEMFGDPIINPRELPVSDLGHLSELITKGASPSWQGFSYTDDATQTLFVTSENVREGYIDISSPKYIEDGFNEKQRRSVLQKGDFLINIVGASIGRAAQFTLDCKANINQAVALVRIEDKRIRDRYLLVYLNSEKAQQMYNSMKSDTGRANLSLQDISNLSILLPPVEEQITFENIVTQVDKSKVAVQRSLNETQILFDSLMQKYFG</sequence>
<evidence type="ECO:0000256" key="3">
    <source>
        <dbReference type="ARBA" id="ARBA00023125"/>
    </source>
</evidence>
<dbReference type="Pfam" id="PF01420">
    <property type="entry name" value="Methylase_S"/>
    <property type="match status" value="2"/>
</dbReference>
<evidence type="ECO:0000313" key="6">
    <source>
        <dbReference type="Proteomes" id="UP000461880"/>
    </source>
</evidence>
<comment type="caution">
    <text evidence="5">The sequence shown here is derived from an EMBL/GenBank/DDBJ whole genome shotgun (WGS) entry which is preliminary data.</text>
</comment>
<dbReference type="AlphaFoldDB" id="A0A7X2TFQ2"/>
<organism evidence="5 6">
    <name type="scientific">Stecheria intestinalis</name>
    <dbReference type="NCBI Taxonomy" id="2606630"/>
    <lineage>
        <taxon>Bacteria</taxon>
        <taxon>Bacillati</taxon>
        <taxon>Bacillota</taxon>
        <taxon>Erysipelotrichia</taxon>
        <taxon>Erysipelotrichales</taxon>
        <taxon>Erysipelotrichaceae</taxon>
        <taxon>Stecheria</taxon>
    </lineage>
</organism>
<dbReference type="RefSeq" id="WP_154504139.1">
    <property type="nucleotide sequence ID" value="NZ_VUMN01000010.1"/>
</dbReference>
<evidence type="ECO:0000313" key="5">
    <source>
        <dbReference type="EMBL" id="MSS58400.1"/>
    </source>
</evidence>
<dbReference type="PANTHER" id="PTHR30408">
    <property type="entry name" value="TYPE-1 RESTRICTION ENZYME ECOKI SPECIFICITY PROTEIN"/>
    <property type="match status" value="1"/>
</dbReference>
<dbReference type="InterPro" id="IPR000055">
    <property type="entry name" value="Restrct_endonuc_typeI_TRD"/>
</dbReference>
<dbReference type="Gene3D" id="3.90.220.20">
    <property type="entry name" value="DNA methylase specificity domains"/>
    <property type="match status" value="2"/>
</dbReference>
<keyword evidence="3" id="KW-0238">DNA-binding</keyword>
<dbReference type="GO" id="GO:0004519">
    <property type="term" value="F:endonuclease activity"/>
    <property type="evidence" value="ECO:0007669"/>
    <property type="project" value="UniProtKB-KW"/>
</dbReference>
<dbReference type="EMBL" id="VUMN01000010">
    <property type="protein sequence ID" value="MSS58400.1"/>
    <property type="molecule type" value="Genomic_DNA"/>
</dbReference>
<dbReference type="GO" id="GO:0009307">
    <property type="term" value="P:DNA restriction-modification system"/>
    <property type="evidence" value="ECO:0007669"/>
    <property type="project" value="UniProtKB-KW"/>
</dbReference>
<feature type="domain" description="Type I restriction modification DNA specificity" evidence="4">
    <location>
        <begin position="210"/>
        <end position="351"/>
    </location>
</feature>
<keyword evidence="5" id="KW-0378">Hydrolase</keyword>
<dbReference type="PANTHER" id="PTHR30408:SF12">
    <property type="entry name" value="TYPE I RESTRICTION ENZYME MJAVIII SPECIFICITY SUBUNIT"/>
    <property type="match status" value="1"/>
</dbReference>
<accession>A0A7X2TFQ2</accession>
<dbReference type="SUPFAM" id="SSF116734">
    <property type="entry name" value="DNA methylase specificity domain"/>
    <property type="match status" value="2"/>
</dbReference>
<feature type="domain" description="Type I restriction modification DNA specificity" evidence="4">
    <location>
        <begin position="3"/>
        <end position="142"/>
    </location>
</feature>
<dbReference type="CDD" id="cd17246">
    <property type="entry name" value="RMtype1_S_SonII-TRD2-CR2_like"/>
    <property type="match status" value="1"/>
</dbReference>
<proteinExistence type="inferred from homology"/>
<protein>
    <submittedName>
        <fullName evidence="5">Restriction endonuclease subunit S</fullName>
    </submittedName>
</protein>
<comment type="similarity">
    <text evidence="1">Belongs to the type-I restriction system S methylase family.</text>
</comment>
<dbReference type="GO" id="GO:0003677">
    <property type="term" value="F:DNA binding"/>
    <property type="evidence" value="ECO:0007669"/>
    <property type="project" value="UniProtKB-KW"/>
</dbReference>
<evidence type="ECO:0000259" key="4">
    <source>
        <dbReference type="Pfam" id="PF01420"/>
    </source>
</evidence>
<keyword evidence="2" id="KW-0680">Restriction system</keyword>
<keyword evidence="6" id="KW-1185">Reference proteome</keyword>
<keyword evidence="5" id="KW-0255">Endonuclease</keyword>
<name>A0A7X2TFQ2_9FIRM</name>
<evidence type="ECO:0000256" key="1">
    <source>
        <dbReference type="ARBA" id="ARBA00010923"/>
    </source>
</evidence>
<reference evidence="5 6" key="1">
    <citation type="submission" date="2019-08" db="EMBL/GenBank/DDBJ databases">
        <title>In-depth cultivation of the pig gut microbiome towards novel bacterial diversity and tailored functional studies.</title>
        <authorList>
            <person name="Wylensek D."/>
            <person name="Hitch T.C.A."/>
            <person name="Clavel T."/>
        </authorList>
    </citation>
    <scope>NUCLEOTIDE SEQUENCE [LARGE SCALE GENOMIC DNA]</scope>
    <source>
        <strain evidence="5 6">Oil+RF-744-GAM-WT-6</strain>
    </source>
</reference>
<keyword evidence="5" id="KW-0540">Nuclease</keyword>
<gene>
    <name evidence="5" type="ORF">FYJ51_05730</name>
</gene>
<dbReference type="InterPro" id="IPR044946">
    <property type="entry name" value="Restrct_endonuc_typeI_TRD_sf"/>
</dbReference>
<dbReference type="Proteomes" id="UP000461880">
    <property type="component" value="Unassembled WGS sequence"/>
</dbReference>